<dbReference type="Proteomes" id="UP000647587">
    <property type="component" value="Unassembled WGS sequence"/>
</dbReference>
<feature type="region of interest" description="Disordered" evidence="1">
    <location>
        <begin position="1"/>
        <end position="22"/>
    </location>
</feature>
<reference evidence="3" key="1">
    <citation type="journal article" date="2019" name="Int. J. Syst. Evol. Microbiol.">
        <title>The Global Catalogue of Microorganisms (GCM) 10K type strain sequencing project: providing services to taxonomists for standard genome sequencing and annotation.</title>
        <authorList>
            <consortium name="The Broad Institute Genomics Platform"/>
            <consortium name="The Broad Institute Genome Sequencing Center for Infectious Disease"/>
            <person name="Wu L."/>
            <person name="Ma J."/>
        </authorList>
    </citation>
    <scope>NUCLEOTIDE SEQUENCE [LARGE SCALE GENOMIC DNA]</scope>
    <source>
        <strain evidence="3">JCM 30331</strain>
    </source>
</reference>
<evidence type="ECO:0000313" key="3">
    <source>
        <dbReference type="Proteomes" id="UP000647587"/>
    </source>
</evidence>
<dbReference type="EMBL" id="BMPP01000018">
    <property type="protein sequence ID" value="GGK38321.1"/>
    <property type="molecule type" value="Genomic_DNA"/>
</dbReference>
<protein>
    <submittedName>
        <fullName evidence="2">Uncharacterized protein</fullName>
    </submittedName>
</protein>
<comment type="caution">
    <text evidence="2">The sequence shown here is derived from an EMBL/GenBank/DDBJ whole genome shotgun (WGS) entry which is preliminary data.</text>
</comment>
<keyword evidence="3" id="KW-1185">Reference proteome</keyword>
<organism evidence="2 3">
    <name type="scientific">Deinococcus malanensis</name>
    <dbReference type="NCBI Taxonomy" id="1706855"/>
    <lineage>
        <taxon>Bacteria</taxon>
        <taxon>Thermotogati</taxon>
        <taxon>Deinococcota</taxon>
        <taxon>Deinococci</taxon>
        <taxon>Deinococcales</taxon>
        <taxon>Deinococcaceae</taxon>
        <taxon>Deinococcus</taxon>
    </lineage>
</organism>
<name>A0ABQ2F0J7_9DEIO</name>
<evidence type="ECO:0000256" key="1">
    <source>
        <dbReference type="SAM" id="MobiDB-lite"/>
    </source>
</evidence>
<sequence length="109" mass="11478">MLGLPERRLSGLDHQDPRHPGLGLLEQVLPELRHRRDPRRPGLQGLGPAPAGLHLLVAALAQPGLVRAAATALAVPAAEEPAMGEEATVRVRAPEQGEQVPPPAVRTGL</sequence>
<feature type="compositionally biased region" description="Basic and acidic residues" evidence="1">
    <location>
        <begin position="1"/>
        <end position="19"/>
    </location>
</feature>
<proteinExistence type="predicted"/>
<evidence type="ECO:0000313" key="2">
    <source>
        <dbReference type="EMBL" id="GGK38321.1"/>
    </source>
</evidence>
<dbReference type="RefSeq" id="WP_189011119.1">
    <property type="nucleotide sequence ID" value="NZ_BMPP01000018.1"/>
</dbReference>
<gene>
    <name evidence="2" type="ORF">GCM10008955_35250</name>
</gene>
<accession>A0ABQ2F0J7</accession>